<dbReference type="RefSeq" id="WP_378981041.1">
    <property type="nucleotide sequence ID" value="NZ_JBHSBW010000003.1"/>
</dbReference>
<accession>A0ABV8P3H3</accession>
<name>A0ABV8P3H3_9SPHI</name>
<dbReference type="Gene3D" id="3.30.1330.40">
    <property type="entry name" value="RutC-like"/>
    <property type="match status" value="1"/>
</dbReference>
<comment type="caution">
    <text evidence="1">The sequence shown here is derived from an EMBL/GenBank/DDBJ whole genome shotgun (WGS) entry which is preliminary data.</text>
</comment>
<evidence type="ECO:0000313" key="2">
    <source>
        <dbReference type="Proteomes" id="UP001595789"/>
    </source>
</evidence>
<dbReference type="InterPro" id="IPR006175">
    <property type="entry name" value="YjgF/YER057c/UK114"/>
</dbReference>
<protein>
    <submittedName>
        <fullName evidence="1">RidA family protein</fullName>
        <ecNumber evidence="1">3.5.-.-</ecNumber>
    </submittedName>
</protein>
<dbReference type="InterPro" id="IPR035959">
    <property type="entry name" value="RutC-like_sf"/>
</dbReference>
<dbReference type="Pfam" id="PF01042">
    <property type="entry name" value="Ribonuc_L-PSP"/>
    <property type="match status" value="1"/>
</dbReference>
<dbReference type="EC" id="3.5.-.-" evidence="1"/>
<dbReference type="Proteomes" id="UP001595789">
    <property type="component" value="Unassembled WGS sequence"/>
</dbReference>
<reference evidence="2" key="1">
    <citation type="journal article" date="2019" name="Int. J. Syst. Evol. Microbiol.">
        <title>The Global Catalogue of Microorganisms (GCM) 10K type strain sequencing project: providing services to taxonomists for standard genome sequencing and annotation.</title>
        <authorList>
            <consortium name="The Broad Institute Genomics Platform"/>
            <consortium name="The Broad Institute Genome Sequencing Center for Infectious Disease"/>
            <person name="Wu L."/>
            <person name="Ma J."/>
        </authorList>
    </citation>
    <scope>NUCLEOTIDE SEQUENCE [LARGE SCALE GENOMIC DNA]</scope>
    <source>
        <strain evidence="2">CCM 8691</strain>
    </source>
</reference>
<dbReference type="CDD" id="cd00448">
    <property type="entry name" value="YjgF_YER057c_UK114_family"/>
    <property type="match status" value="1"/>
</dbReference>
<keyword evidence="2" id="KW-1185">Reference proteome</keyword>
<keyword evidence="1" id="KW-0378">Hydrolase</keyword>
<dbReference type="SUPFAM" id="SSF55298">
    <property type="entry name" value="YjgF-like"/>
    <property type="match status" value="1"/>
</dbReference>
<evidence type="ECO:0000313" key="1">
    <source>
        <dbReference type="EMBL" id="MFC4209790.1"/>
    </source>
</evidence>
<gene>
    <name evidence="1" type="ORF">ACFOWA_01270</name>
</gene>
<dbReference type="GO" id="GO:0016787">
    <property type="term" value="F:hydrolase activity"/>
    <property type="evidence" value="ECO:0007669"/>
    <property type="project" value="UniProtKB-KW"/>
</dbReference>
<sequence>MEKRIINPWQWQNERHYVQAVEVTQFKGILYCSGQAAILPDGTSSAADMKTQFLMAIENLETVILEAGYDVKNIARLTIYTTVHDEFFANLDILGQWVDKHGIQAAVSAIEVKSLTETLKIELEATVVK</sequence>
<dbReference type="EMBL" id="JBHSBW010000003">
    <property type="protein sequence ID" value="MFC4209790.1"/>
    <property type="molecule type" value="Genomic_DNA"/>
</dbReference>
<proteinExistence type="predicted"/>
<organism evidence="1 2">
    <name type="scientific">Pedobacter lithocola</name>
    <dbReference type="NCBI Taxonomy" id="1908239"/>
    <lineage>
        <taxon>Bacteria</taxon>
        <taxon>Pseudomonadati</taxon>
        <taxon>Bacteroidota</taxon>
        <taxon>Sphingobacteriia</taxon>
        <taxon>Sphingobacteriales</taxon>
        <taxon>Sphingobacteriaceae</taxon>
        <taxon>Pedobacter</taxon>
    </lineage>
</organism>